<feature type="binding site" evidence="4">
    <location>
        <position position="187"/>
    </location>
    <ligand>
        <name>molybdate</name>
        <dbReference type="ChEBI" id="CHEBI:36264"/>
    </ligand>
</feature>
<name>A8LPE9_DINSH</name>
<evidence type="ECO:0000256" key="2">
    <source>
        <dbReference type="ARBA" id="ARBA00022723"/>
    </source>
</evidence>
<keyword evidence="7" id="KW-1185">Reference proteome</keyword>
<dbReference type="GO" id="GO:0030288">
    <property type="term" value="C:outer membrane-bounded periplasmic space"/>
    <property type="evidence" value="ECO:0007669"/>
    <property type="project" value="TreeGrafter"/>
</dbReference>
<feature type="signal peptide" evidence="5">
    <location>
        <begin position="1"/>
        <end position="21"/>
    </location>
</feature>
<evidence type="ECO:0000256" key="3">
    <source>
        <dbReference type="ARBA" id="ARBA00022729"/>
    </source>
</evidence>
<keyword evidence="4" id="KW-0500">Molybdenum</keyword>
<dbReference type="KEGG" id="dsh:Dshi_3481"/>
<dbReference type="GO" id="GO:0046872">
    <property type="term" value="F:metal ion binding"/>
    <property type="evidence" value="ECO:0007669"/>
    <property type="project" value="UniProtKB-KW"/>
</dbReference>
<gene>
    <name evidence="6" type="primary">modA</name>
    <name evidence="6" type="ordered locus">Dshi_3481</name>
</gene>
<evidence type="ECO:0000256" key="1">
    <source>
        <dbReference type="ARBA" id="ARBA00009175"/>
    </source>
</evidence>
<dbReference type="NCBIfam" id="TIGR01256">
    <property type="entry name" value="modA"/>
    <property type="match status" value="1"/>
</dbReference>
<dbReference type="GO" id="GO:0015689">
    <property type="term" value="P:molybdate ion transport"/>
    <property type="evidence" value="ECO:0007669"/>
    <property type="project" value="InterPro"/>
</dbReference>
<dbReference type="HOGENOM" id="CLU_065520_3_0_5"/>
<feature type="binding site" evidence="4">
    <location>
        <position position="58"/>
    </location>
    <ligand>
        <name>molybdate</name>
        <dbReference type="ChEBI" id="CHEBI:36264"/>
    </ligand>
</feature>
<dbReference type="Proteomes" id="UP000006833">
    <property type="component" value="Chromosome"/>
</dbReference>
<dbReference type="AlphaFoldDB" id="A8LPE9"/>
<dbReference type="Gene3D" id="3.40.190.10">
    <property type="entry name" value="Periplasmic binding protein-like II"/>
    <property type="match status" value="2"/>
</dbReference>
<keyword evidence="3 5" id="KW-0732">Signal</keyword>
<dbReference type="SUPFAM" id="SSF53850">
    <property type="entry name" value="Periplasmic binding protein-like II"/>
    <property type="match status" value="1"/>
</dbReference>
<accession>A8LPE9</accession>
<feature type="chain" id="PRO_5002725342" evidence="5">
    <location>
        <begin position="22"/>
        <end position="250"/>
    </location>
</feature>
<dbReference type="EMBL" id="CP000830">
    <property type="protein sequence ID" value="ABV95214.1"/>
    <property type="molecule type" value="Genomic_DNA"/>
</dbReference>
<protein>
    <submittedName>
        <fullName evidence="6">Molybdate-binding periplasmic protein</fullName>
    </submittedName>
</protein>
<dbReference type="Pfam" id="PF13531">
    <property type="entry name" value="SBP_bac_11"/>
    <property type="match status" value="1"/>
</dbReference>
<dbReference type="OrthoDB" id="9785015at2"/>
<dbReference type="eggNOG" id="COG0725">
    <property type="taxonomic scope" value="Bacteria"/>
</dbReference>
<evidence type="ECO:0000256" key="5">
    <source>
        <dbReference type="SAM" id="SignalP"/>
    </source>
</evidence>
<dbReference type="InterPro" id="IPR050682">
    <property type="entry name" value="ModA/WtpA"/>
</dbReference>
<dbReference type="PANTHER" id="PTHR30632">
    <property type="entry name" value="MOLYBDATE-BINDING PERIPLASMIC PROTEIN"/>
    <property type="match status" value="1"/>
</dbReference>
<evidence type="ECO:0000256" key="4">
    <source>
        <dbReference type="PIRSR" id="PIRSR004846-1"/>
    </source>
</evidence>
<dbReference type="InterPro" id="IPR005950">
    <property type="entry name" value="ModA"/>
</dbReference>
<dbReference type="PIRSF" id="PIRSF004846">
    <property type="entry name" value="ModA"/>
    <property type="match status" value="1"/>
</dbReference>
<keyword evidence="2 4" id="KW-0479">Metal-binding</keyword>
<organism evidence="6 7">
    <name type="scientific">Dinoroseobacter shibae (strain DSM 16493 / NCIMB 14021 / DFL 12)</name>
    <dbReference type="NCBI Taxonomy" id="398580"/>
    <lineage>
        <taxon>Bacteria</taxon>
        <taxon>Pseudomonadati</taxon>
        <taxon>Pseudomonadota</taxon>
        <taxon>Alphaproteobacteria</taxon>
        <taxon>Rhodobacterales</taxon>
        <taxon>Roseobacteraceae</taxon>
        <taxon>Dinoroseobacter</taxon>
    </lineage>
</organism>
<evidence type="ECO:0000313" key="7">
    <source>
        <dbReference type="Proteomes" id="UP000006833"/>
    </source>
</evidence>
<dbReference type="PANTHER" id="PTHR30632:SF17">
    <property type="entry name" value="MOLYBDATE-BINDING PROTEIN MODA"/>
    <property type="match status" value="1"/>
</dbReference>
<proteinExistence type="inferred from homology"/>
<sequence length="250" mass="26156">MTRLWQGLCAAALLWAQPVSARDVSVFAAASLKTALEEIAADWRDETGHAATLTFAASSTIARQVDQGAPADLVLLASADWMDWLAARDLLRAGSRVALLGNTLVLIGSQAAPPLDPAPGFPLAERLGDDFLAMALVSAVPVGIYGKAALTNLGVWDTVADHVAQTDNARTALALVASGEAPLGIVYASDAQAEPRVHVLGRFPAESHPTITYPAALTVEARPEAAAFLSFLQSPEAASVFRSHGFVIHD</sequence>
<reference evidence="7" key="1">
    <citation type="journal article" date="2010" name="ISME J.">
        <title>The complete genome sequence of the algal symbiont Dinoroseobacter shibae: a hitchhiker's guide to life in the sea.</title>
        <authorList>
            <person name="Wagner-Dobler I."/>
            <person name="Ballhausen B."/>
            <person name="Berger M."/>
            <person name="Brinkhoff T."/>
            <person name="Buchholz I."/>
            <person name="Bunk B."/>
            <person name="Cypionka H."/>
            <person name="Daniel R."/>
            <person name="Drepper T."/>
            <person name="Gerdts G."/>
            <person name="Hahnke S."/>
            <person name="Han C."/>
            <person name="Jahn D."/>
            <person name="Kalhoefer D."/>
            <person name="Kiss H."/>
            <person name="Klenk H.P."/>
            <person name="Kyrpides N."/>
            <person name="Liebl W."/>
            <person name="Liesegang H."/>
            <person name="Meincke L."/>
            <person name="Pati A."/>
            <person name="Petersen J."/>
            <person name="Piekarski T."/>
            <person name="Pommerenke C."/>
            <person name="Pradella S."/>
            <person name="Pukall R."/>
            <person name="Rabus R."/>
            <person name="Stackebrandt E."/>
            <person name="Thole S."/>
            <person name="Thompson L."/>
            <person name="Tielen P."/>
            <person name="Tomasch J."/>
            <person name="von Jan M."/>
            <person name="Wanphrut N."/>
            <person name="Wichels A."/>
            <person name="Zech H."/>
            <person name="Simon M."/>
        </authorList>
    </citation>
    <scope>NUCLEOTIDE SEQUENCE [LARGE SCALE GENOMIC DNA]</scope>
    <source>
        <strain evidence="7">DSM 16493 / NCIMB 14021 / DFL 12</strain>
    </source>
</reference>
<dbReference type="GO" id="GO:0030973">
    <property type="term" value="F:molybdate ion binding"/>
    <property type="evidence" value="ECO:0007669"/>
    <property type="project" value="TreeGrafter"/>
</dbReference>
<dbReference type="RefSeq" id="WP_012180138.1">
    <property type="nucleotide sequence ID" value="NC_009952.1"/>
</dbReference>
<comment type="similarity">
    <text evidence="1">Belongs to the bacterial solute-binding protein ModA family.</text>
</comment>
<evidence type="ECO:0000313" key="6">
    <source>
        <dbReference type="EMBL" id="ABV95214.1"/>
    </source>
</evidence>
<dbReference type="STRING" id="398580.Dshi_3481"/>
<feature type="binding site" evidence="4">
    <location>
        <position position="31"/>
    </location>
    <ligand>
        <name>molybdate</name>
        <dbReference type="ChEBI" id="CHEBI:36264"/>
    </ligand>
</feature>